<dbReference type="Proteomes" id="UP000030666">
    <property type="component" value="Unassembled WGS sequence"/>
</dbReference>
<organism evidence="1">
    <name type="scientific">Plasmodium falciparum Santa Lucia</name>
    <dbReference type="NCBI Taxonomy" id="478859"/>
    <lineage>
        <taxon>Eukaryota</taxon>
        <taxon>Sar</taxon>
        <taxon>Alveolata</taxon>
        <taxon>Apicomplexa</taxon>
        <taxon>Aconoidasida</taxon>
        <taxon>Haemosporida</taxon>
        <taxon>Plasmodiidae</taxon>
        <taxon>Plasmodium</taxon>
        <taxon>Plasmodium (Laverania)</taxon>
    </lineage>
</organism>
<proteinExistence type="predicted"/>
<evidence type="ECO:0000313" key="1">
    <source>
        <dbReference type="EMBL" id="EUT89878.1"/>
    </source>
</evidence>
<sequence length="67" mass="8469">MAYLKKNKKIYMWKNSYILLQHKFIILLLYESKYNNYIYLYHKGLTFLYRRITYESVIWVNLKHKDV</sequence>
<name>W7FME4_PLAFA</name>
<protein>
    <submittedName>
        <fullName evidence="1">Uncharacterized protein</fullName>
    </submittedName>
</protein>
<dbReference type="AlphaFoldDB" id="W7FME4"/>
<gene>
    <name evidence="1" type="ORF">PFAG_01386</name>
</gene>
<reference evidence="1" key="1">
    <citation type="submission" date="2013-02" db="EMBL/GenBank/DDBJ databases">
        <title>The Genome Sequence of Plasmodium falciparum Santa Lucia.</title>
        <authorList>
            <consortium name="The Broad Institute Genome Sequencing Platform"/>
            <consortium name="The Broad Institute Genome Sequencing Center for Infectious Disease"/>
            <person name="Neafsey D."/>
            <person name="Cheeseman I."/>
            <person name="Volkman S."/>
            <person name="Adams J."/>
            <person name="Walker B."/>
            <person name="Young S.K."/>
            <person name="Zeng Q."/>
            <person name="Gargeya S."/>
            <person name="Fitzgerald M."/>
            <person name="Haas B."/>
            <person name="Abouelleil A."/>
            <person name="Alvarado L."/>
            <person name="Arachchi H.M."/>
            <person name="Berlin A.M."/>
            <person name="Chapman S.B."/>
            <person name="Dewar J."/>
            <person name="Goldberg J."/>
            <person name="Griggs A."/>
            <person name="Gujja S."/>
            <person name="Hansen M."/>
            <person name="Howarth C."/>
            <person name="Imamovic A."/>
            <person name="Larimer J."/>
            <person name="McCowan C."/>
            <person name="Murphy C."/>
            <person name="Neiman D."/>
            <person name="Pearson M."/>
            <person name="Priest M."/>
            <person name="Roberts A."/>
            <person name="Saif S."/>
            <person name="Shea T."/>
            <person name="Sisk P."/>
            <person name="Sykes S."/>
            <person name="Wortman J."/>
            <person name="Nusbaum C."/>
            <person name="Birren B."/>
        </authorList>
    </citation>
    <scope>NUCLEOTIDE SEQUENCE [LARGE SCALE GENOMIC DNA]</scope>
    <source>
        <strain evidence="1">Santa Lucia</strain>
    </source>
</reference>
<dbReference type="EMBL" id="KE123484">
    <property type="protein sequence ID" value="EUT89878.1"/>
    <property type="molecule type" value="Genomic_DNA"/>
</dbReference>
<accession>W7FME4</accession>